<dbReference type="GO" id="GO:0006508">
    <property type="term" value="P:proteolysis"/>
    <property type="evidence" value="ECO:0007669"/>
    <property type="project" value="UniProtKB-KW"/>
</dbReference>
<evidence type="ECO:0000259" key="5">
    <source>
        <dbReference type="Pfam" id="PF02868"/>
    </source>
</evidence>
<dbReference type="Gene3D" id="1.10.390.10">
    <property type="entry name" value="Neutral Protease Domain 2"/>
    <property type="match status" value="1"/>
</dbReference>
<organism evidence="6 7">
    <name type="scientific">Microcystis novacekii Mn_MB_F_20050700_S1D</name>
    <dbReference type="NCBI Taxonomy" id="2486266"/>
    <lineage>
        <taxon>Bacteria</taxon>
        <taxon>Bacillati</taxon>
        <taxon>Cyanobacteriota</taxon>
        <taxon>Cyanophyceae</taxon>
        <taxon>Oscillatoriophycideae</taxon>
        <taxon>Chroococcales</taxon>
        <taxon>Microcystaceae</taxon>
        <taxon>Microcystis</taxon>
    </lineage>
</organism>
<evidence type="ECO:0000313" key="7">
    <source>
        <dbReference type="Proteomes" id="UP000319191"/>
    </source>
</evidence>
<dbReference type="GO" id="GO:0004222">
    <property type="term" value="F:metalloendopeptidase activity"/>
    <property type="evidence" value="ECO:0007669"/>
    <property type="project" value="InterPro"/>
</dbReference>
<proteinExistence type="predicted"/>
<gene>
    <name evidence="6" type="ORF">EWV54_00425</name>
</gene>
<comment type="caution">
    <text evidence="6">The sequence shown here is derived from an EMBL/GenBank/DDBJ whole genome shotgun (WGS) entry which is preliminary data.</text>
</comment>
<dbReference type="AlphaFoldDB" id="A0A552JD42"/>
<name>A0A552JD42_9CHRO</name>
<accession>A0A552JD42</accession>
<evidence type="ECO:0000256" key="1">
    <source>
        <dbReference type="ARBA" id="ARBA00022670"/>
    </source>
</evidence>
<reference evidence="6 7" key="1">
    <citation type="submission" date="2019-01" db="EMBL/GenBank/DDBJ databases">
        <title>Coherence of Microcystis species and biogeography revealed through population genomics.</title>
        <authorList>
            <person name="Perez-Carrascal O.M."/>
            <person name="Terrat Y."/>
            <person name="Giani A."/>
            <person name="Fortin N."/>
            <person name="Tromas N."/>
            <person name="Shapiro B.J."/>
        </authorList>
    </citation>
    <scope>NUCLEOTIDE SEQUENCE [LARGE SCALE GENOMIC DNA]</scope>
    <source>
        <strain evidence="6">Mn_MB_F_20050700_S1D</strain>
    </source>
</reference>
<dbReference type="InterPro" id="IPR001570">
    <property type="entry name" value="Peptidase_M4_C_domain"/>
</dbReference>
<feature type="domain" description="Peptidase M4 C-terminal" evidence="5">
    <location>
        <begin position="142"/>
        <end position="304"/>
    </location>
</feature>
<keyword evidence="2" id="KW-0378">Hydrolase</keyword>
<evidence type="ECO:0000313" key="6">
    <source>
        <dbReference type="EMBL" id="TRU93690.1"/>
    </source>
</evidence>
<evidence type="ECO:0000256" key="4">
    <source>
        <dbReference type="ARBA" id="ARBA00023049"/>
    </source>
</evidence>
<keyword evidence="4" id="KW-0482">Metalloprotease</keyword>
<keyword evidence="3" id="KW-0862">Zinc</keyword>
<sequence length="328" mass="37660">MVCIQCHRVLPYGDGELSRTYNLRCNDYSPNIILTHYGLVDDLCRDFCQQARSNVETVAQFINGNFSRPLDTYEAIINVGRINGSYEPAAWGRKTRRALFGQRDINGTNLSYGTDITVVAHEFCHGLIQQIEEGDNEFTEKKALEESFCDIFAVLVRNYHRDNGSYWNNPHNWLWDVGENFREGAGSLRRLDTLLSLRFTDAGPFYGQIDWNTANNYHELSLIHSHAFYRLMTIHNTVIDGQPLFNGEFALNLFGAVLEDISTLNNFLDSRRVFEQQAQRLLAPSPHIEVQLDAISQAFIDVGIRRLANKHLYNIISRLKVFLVRMFG</sequence>
<keyword evidence="1" id="KW-0645">Protease</keyword>
<protein>
    <recommendedName>
        <fullName evidence="5">Peptidase M4 C-terminal domain-containing protein</fullName>
    </recommendedName>
</protein>
<evidence type="ECO:0000256" key="2">
    <source>
        <dbReference type="ARBA" id="ARBA00022801"/>
    </source>
</evidence>
<dbReference type="EMBL" id="SFAV01000004">
    <property type="protein sequence ID" value="TRU93690.1"/>
    <property type="molecule type" value="Genomic_DNA"/>
</dbReference>
<dbReference type="InterPro" id="IPR027268">
    <property type="entry name" value="Peptidase_M4/M1_CTD_sf"/>
</dbReference>
<evidence type="ECO:0000256" key="3">
    <source>
        <dbReference type="ARBA" id="ARBA00022833"/>
    </source>
</evidence>
<dbReference type="Pfam" id="PF02868">
    <property type="entry name" value="Peptidase_M4_C"/>
    <property type="match status" value="1"/>
</dbReference>
<dbReference type="Proteomes" id="UP000319191">
    <property type="component" value="Unassembled WGS sequence"/>
</dbReference>
<dbReference type="SUPFAM" id="SSF55486">
    <property type="entry name" value="Metalloproteases ('zincins'), catalytic domain"/>
    <property type="match status" value="1"/>
</dbReference>